<accession>A0A7H0VDD2</accession>
<evidence type="ECO:0000256" key="4">
    <source>
        <dbReference type="SAM" id="Coils"/>
    </source>
</evidence>
<dbReference type="InterPro" id="IPR052969">
    <property type="entry name" value="Thr-specific_kinase-like"/>
</dbReference>
<dbReference type="InterPro" id="IPR056861">
    <property type="entry name" value="HMCN1-like_VWA"/>
</dbReference>
<evidence type="ECO:0000256" key="2">
    <source>
        <dbReference type="ARBA" id="ARBA00022525"/>
    </source>
</evidence>
<keyword evidence="4" id="KW-0175">Coiled coil</keyword>
<dbReference type="RefSeq" id="WP_210758265.1">
    <property type="nucleotide sequence ID" value="NZ_CP060139.1"/>
</dbReference>
<keyword evidence="3 5" id="KW-0732">Signal</keyword>
<feature type="chain" id="PRO_5028966082" evidence="5">
    <location>
        <begin position="23"/>
        <end position="402"/>
    </location>
</feature>
<evidence type="ECO:0000256" key="1">
    <source>
        <dbReference type="ARBA" id="ARBA00004613"/>
    </source>
</evidence>
<dbReference type="EMBL" id="CP060139">
    <property type="protein sequence ID" value="QNR23730.1"/>
    <property type="molecule type" value="Genomic_DNA"/>
</dbReference>
<dbReference type="PROSITE" id="PS51257">
    <property type="entry name" value="PROKAR_LIPOPROTEIN"/>
    <property type="match status" value="1"/>
</dbReference>
<protein>
    <submittedName>
        <fullName evidence="7">VWA domain-containing protein</fullName>
    </submittedName>
</protein>
<dbReference type="GO" id="GO:0005737">
    <property type="term" value="C:cytoplasm"/>
    <property type="evidence" value="ECO:0007669"/>
    <property type="project" value="TreeGrafter"/>
</dbReference>
<dbReference type="PANTHER" id="PTHR47763:SF1">
    <property type="entry name" value="DUF659 DOMAIN-CONTAINING PROTEIN"/>
    <property type="match status" value="1"/>
</dbReference>
<dbReference type="InterPro" id="IPR002035">
    <property type="entry name" value="VWF_A"/>
</dbReference>
<dbReference type="InterPro" id="IPR036465">
    <property type="entry name" value="vWFA_dom_sf"/>
</dbReference>
<sequence length="402" mass="45015">MKPIYPMLMSLGLLVACQSPQAESPKIAENQNPTPEFVNEVIPDLPATASPDSKAPQVELVFCLDATGSMGGLIHTAKEKIWDIVSVTAQQNPAPEIRLGMVFYRDRGDNFITYSLPHTSNIDSIYTELLKIEASGGGDSPESVNQALWEAISDFKWSTSPQAYRSIFVVGDCPPHMDYPNEVRYPEACKMANQKNIRINSIKLGTQCTDAIYHFREMAKATNGEFLQLDQNASDQIIPCPQDDSIAIYSYRLDDSKLYYGSAQEKERMLEKKEKALGLFSSASSNAAASRAKYNMSESGSKNLYGNKELLNDLENNELNFEDLQEEELPEELKGLSAEDRKAKIAELQKKRSTILAKLKRLQKERDLYLKEQRKNDPESMSFSSQVFEIIKAQAAQDGLIL</sequence>
<evidence type="ECO:0000256" key="3">
    <source>
        <dbReference type="ARBA" id="ARBA00022729"/>
    </source>
</evidence>
<feature type="coiled-coil region" evidence="4">
    <location>
        <begin position="307"/>
        <end position="365"/>
    </location>
</feature>
<dbReference type="SUPFAM" id="SSF53300">
    <property type="entry name" value="vWA-like"/>
    <property type="match status" value="1"/>
</dbReference>
<dbReference type="AlphaFoldDB" id="A0A7H0VDD2"/>
<dbReference type="PANTHER" id="PTHR47763">
    <property type="entry name" value="ALPHA-PROTEIN KINASE VWKA"/>
    <property type="match status" value="1"/>
</dbReference>
<dbReference type="CDD" id="cd00198">
    <property type="entry name" value="vWFA"/>
    <property type="match status" value="1"/>
</dbReference>
<dbReference type="Pfam" id="PF25106">
    <property type="entry name" value="VWA_4"/>
    <property type="match status" value="1"/>
</dbReference>
<keyword evidence="8" id="KW-1185">Reference proteome</keyword>
<dbReference type="Proteomes" id="UP000516305">
    <property type="component" value="Chromosome"/>
</dbReference>
<comment type="subcellular location">
    <subcellularLocation>
        <location evidence="1">Secreted</location>
    </subcellularLocation>
</comment>
<dbReference type="GO" id="GO:0004674">
    <property type="term" value="F:protein serine/threonine kinase activity"/>
    <property type="evidence" value="ECO:0007669"/>
    <property type="project" value="TreeGrafter"/>
</dbReference>
<evidence type="ECO:0000313" key="7">
    <source>
        <dbReference type="EMBL" id="QNR23730.1"/>
    </source>
</evidence>
<evidence type="ECO:0000313" key="8">
    <source>
        <dbReference type="Proteomes" id="UP000516305"/>
    </source>
</evidence>
<dbReference type="SMART" id="SM00327">
    <property type="entry name" value="VWA"/>
    <property type="match status" value="1"/>
</dbReference>
<dbReference type="KEGG" id="chyd:H4K34_15320"/>
<proteinExistence type="predicted"/>
<reference evidence="7 8" key="1">
    <citation type="submission" date="2020-08" db="EMBL/GenBank/DDBJ databases">
        <title>Croceimicrobium hydrocarbonivorans gen. nov., sp. nov., a novel marine bacterium isolated from a bacterial consortium that degrades polyethylene terephthalate.</title>
        <authorList>
            <person name="Liu R."/>
        </authorList>
    </citation>
    <scope>NUCLEOTIDE SEQUENCE [LARGE SCALE GENOMIC DNA]</scope>
    <source>
        <strain evidence="7 8">A20-9</strain>
    </source>
</reference>
<evidence type="ECO:0000259" key="6">
    <source>
        <dbReference type="PROSITE" id="PS50234"/>
    </source>
</evidence>
<organism evidence="7 8">
    <name type="scientific">Croceimicrobium hydrocarbonivorans</name>
    <dbReference type="NCBI Taxonomy" id="2761580"/>
    <lineage>
        <taxon>Bacteria</taxon>
        <taxon>Pseudomonadati</taxon>
        <taxon>Bacteroidota</taxon>
        <taxon>Flavobacteriia</taxon>
        <taxon>Flavobacteriales</taxon>
        <taxon>Owenweeksiaceae</taxon>
        <taxon>Croceimicrobium</taxon>
    </lineage>
</organism>
<dbReference type="PROSITE" id="PS50234">
    <property type="entry name" value="VWFA"/>
    <property type="match status" value="1"/>
</dbReference>
<dbReference type="Gene3D" id="3.40.50.410">
    <property type="entry name" value="von Willebrand factor, type A domain"/>
    <property type="match status" value="1"/>
</dbReference>
<feature type="signal peptide" evidence="5">
    <location>
        <begin position="1"/>
        <end position="22"/>
    </location>
</feature>
<gene>
    <name evidence="7" type="ORF">H4K34_15320</name>
</gene>
<keyword evidence="2" id="KW-0964">Secreted</keyword>
<feature type="domain" description="VWFA" evidence="6">
    <location>
        <begin position="59"/>
        <end position="246"/>
    </location>
</feature>
<name>A0A7H0VDD2_9FLAO</name>
<evidence type="ECO:0000256" key="5">
    <source>
        <dbReference type="SAM" id="SignalP"/>
    </source>
</evidence>